<feature type="domain" description="GH10" evidence="14">
    <location>
        <begin position="333"/>
        <end position="645"/>
    </location>
</feature>
<dbReference type="Gene3D" id="3.20.20.80">
    <property type="entry name" value="Glycosidases"/>
    <property type="match status" value="3"/>
</dbReference>
<feature type="signal peptide" evidence="13">
    <location>
        <begin position="1"/>
        <end position="19"/>
    </location>
</feature>
<dbReference type="InterPro" id="IPR044846">
    <property type="entry name" value="GH10"/>
</dbReference>
<dbReference type="EC" id="3.2.1.8" evidence="12"/>
<dbReference type="Pfam" id="PF00331">
    <property type="entry name" value="Glyco_hydro_10"/>
    <property type="match status" value="3"/>
</dbReference>
<evidence type="ECO:0000256" key="1">
    <source>
        <dbReference type="ARBA" id="ARBA00000681"/>
    </source>
</evidence>
<dbReference type="InterPro" id="IPR031158">
    <property type="entry name" value="GH10_AS"/>
</dbReference>
<dbReference type="InterPro" id="IPR001000">
    <property type="entry name" value="GH10_dom"/>
</dbReference>
<dbReference type="AlphaFoldDB" id="A0A409VSI4"/>
<keyword evidence="5" id="KW-0964">Secreted</keyword>
<comment type="catalytic activity">
    <reaction evidence="1 12">
        <text>Endohydrolysis of (1-&gt;4)-beta-D-xylosidic linkages in xylans.</text>
        <dbReference type="EC" id="3.2.1.8"/>
    </reaction>
</comment>
<comment type="pathway">
    <text evidence="3">Glycan degradation; xylan degradation.</text>
</comment>
<evidence type="ECO:0000256" key="13">
    <source>
        <dbReference type="SAM" id="SignalP"/>
    </source>
</evidence>
<feature type="domain" description="GH10" evidence="14">
    <location>
        <begin position="17"/>
        <end position="324"/>
    </location>
</feature>
<feature type="chain" id="PRO_5019336081" description="Beta-xylanase" evidence="13">
    <location>
        <begin position="20"/>
        <end position="983"/>
    </location>
</feature>
<evidence type="ECO:0000259" key="14">
    <source>
        <dbReference type="PROSITE" id="PS51760"/>
    </source>
</evidence>
<evidence type="ECO:0000256" key="8">
    <source>
        <dbReference type="ARBA" id="ARBA00023277"/>
    </source>
</evidence>
<sequence>MHISLWSSSFLLLVPVATAQLNLWALASGKLYFGSATDNYELLDAPYLAQLKNTRDFSQITPFATEPTRGKFNFTGGDEIVKFAKKNNQLVRGHNCVWHSQLADWVEAGNFSKATLNSIIETHCYTLVKHYKGDIWDVVNEPFNEDGTFRETVFYNTIGPSYISTALRAARAADPKAKLYINDYNLEGLSPKSTGMVNLVKQLKKDRVPIDGIGVQAHLIVGTLPTTIRENLQAFADLGVEVAITELDIRMPTPPTAALLEQQKKDYQTVIAACKAVKRCIGVTIWDWTDKYSWVPGVFEGEGAALPWDENLVKKPAYYAFVGTLLVSIPFSAAQLDILAQLAGKKYFGTATDNPELTNSSYVAQLGNTLDFHQLTPANSMKWDATEPSRGTFTFNGGDAIVAQAQSRGQIMRGHNCVWHNQLPDWVTAGNFDNATLLSIVENHCGTLVRHYRGEIWDVINEAINDDGTFRDSVFFNTTGLAYIKAALRTARAADPKAKLYINDFNIEGTGPKSTTMINLVKELKSEGVPIDGIGVQSHLIVGEVPTTMQQNLQSFADLGVEVAITELDIRMTLPETPELIEQQTKDYEFVISACKTVEKCIGVTLWDWTDKFSWVPGTFAGQGAACPWDENFEKKPAYLGFATIPFHFEMTKLVGLSTIFLASLPFSVAQLNTLAQAAGKKYFGTATDNPELTNAAYVAQLGNTSDFHQLTAANSMKWDATEPSRGTFTFSGGDAIVAQAQAHGQLIRGHNCVWHNQLPSWVTSGGFNNATLLSIVQTHCSTLVGHYKGKIWDVINEPFNDDGTFRDSVFFTTTGTSYISTALRAARAADPAAKLYINDFNIEGTGAKSTAMANLVKQLKAEGVPIDGIGIQTHLIVGEVPSTFQQNLQNFANLGVEVAITELDVRMTLPSTAALLAQQTKDYQTVIAACKAVPACVGVTLWDWTDKFSWVPGTFAGQGAACPWDENFVKKPAYQGIVNGWK</sequence>
<reference evidence="15 16" key="1">
    <citation type="journal article" date="2018" name="Evol. Lett.">
        <title>Horizontal gene cluster transfer increased hallucinogenic mushroom diversity.</title>
        <authorList>
            <person name="Reynolds H.T."/>
            <person name="Vijayakumar V."/>
            <person name="Gluck-Thaler E."/>
            <person name="Korotkin H.B."/>
            <person name="Matheny P.B."/>
            <person name="Slot J.C."/>
        </authorList>
    </citation>
    <scope>NUCLEOTIDE SEQUENCE [LARGE SCALE GENOMIC DNA]</scope>
    <source>
        <strain evidence="15 16">2631</strain>
    </source>
</reference>
<evidence type="ECO:0000256" key="3">
    <source>
        <dbReference type="ARBA" id="ARBA00004851"/>
    </source>
</evidence>
<evidence type="ECO:0000256" key="11">
    <source>
        <dbReference type="PROSITE-ProRule" id="PRU10061"/>
    </source>
</evidence>
<evidence type="ECO:0000256" key="10">
    <source>
        <dbReference type="ARBA" id="ARBA00023326"/>
    </source>
</evidence>
<dbReference type="PANTHER" id="PTHR31490">
    <property type="entry name" value="GLYCOSYL HYDROLASE"/>
    <property type="match status" value="1"/>
</dbReference>
<accession>A0A409VSI4</accession>
<dbReference type="PROSITE" id="PS00591">
    <property type="entry name" value="GH10_1"/>
    <property type="match status" value="3"/>
</dbReference>
<keyword evidence="13" id="KW-0732">Signal</keyword>
<dbReference type="GO" id="GO:0031176">
    <property type="term" value="F:endo-1,4-beta-xylanase activity"/>
    <property type="evidence" value="ECO:0007669"/>
    <property type="project" value="UniProtKB-EC"/>
</dbReference>
<feature type="active site" description="Nucleophile" evidence="11">
    <location>
        <position position="246"/>
    </location>
</feature>
<organism evidence="15 16">
    <name type="scientific">Psilocybe cyanescens</name>
    <dbReference type="NCBI Taxonomy" id="93625"/>
    <lineage>
        <taxon>Eukaryota</taxon>
        <taxon>Fungi</taxon>
        <taxon>Dikarya</taxon>
        <taxon>Basidiomycota</taxon>
        <taxon>Agaricomycotina</taxon>
        <taxon>Agaricomycetes</taxon>
        <taxon>Agaricomycetidae</taxon>
        <taxon>Agaricales</taxon>
        <taxon>Agaricineae</taxon>
        <taxon>Strophariaceae</taxon>
        <taxon>Psilocybe</taxon>
    </lineage>
</organism>
<dbReference type="PRINTS" id="PR00134">
    <property type="entry name" value="GLHYDRLASE10"/>
</dbReference>
<evidence type="ECO:0000256" key="12">
    <source>
        <dbReference type="RuleBase" id="RU361174"/>
    </source>
</evidence>
<comment type="subcellular location">
    <subcellularLocation>
        <location evidence="2">Secreted</location>
    </subcellularLocation>
</comment>
<comment type="caution">
    <text evidence="15">The sequence shown here is derived from an EMBL/GenBank/DDBJ whole genome shotgun (WGS) entry which is preliminary data.</text>
</comment>
<feature type="domain" description="GH10" evidence="14">
    <location>
        <begin position="669"/>
        <end position="981"/>
    </location>
</feature>
<dbReference type="SMART" id="SM00633">
    <property type="entry name" value="Glyco_10"/>
    <property type="match status" value="3"/>
</dbReference>
<dbReference type="GO" id="GO:0005576">
    <property type="term" value="C:extracellular region"/>
    <property type="evidence" value="ECO:0007669"/>
    <property type="project" value="UniProtKB-SubCell"/>
</dbReference>
<dbReference type="PROSITE" id="PS51760">
    <property type="entry name" value="GH10_2"/>
    <property type="match status" value="3"/>
</dbReference>
<keyword evidence="10 12" id="KW-0624">Polysaccharide degradation</keyword>
<protein>
    <recommendedName>
        <fullName evidence="12">Beta-xylanase</fullName>
        <ecNumber evidence="12">3.2.1.8</ecNumber>
    </recommendedName>
</protein>
<evidence type="ECO:0000256" key="4">
    <source>
        <dbReference type="ARBA" id="ARBA00007495"/>
    </source>
</evidence>
<comment type="similarity">
    <text evidence="4 12">Belongs to the glycosyl hydrolase 10 (cellulase F) family.</text>
</comment>
<evidence type="ECO:0000256" key="5">
    <source>
        <dbReference type="ARBA" id="ARBA00022525"/>
    </source>
</evidence>
<evidence type="ECO:0000313" key="16">
    <source>
        <dbReference type="Proteomes" id="UP000283269"/>
    </source>
</evidence>
<dbReference type="InParanoid" id="A0A409VSI4"/>
<keyword evidence="6" id="KW-0858">Xylan degradation</keyword>
<dbReference type="SUPFAM" id="SSF51445">
    <property type="entry name" value="(Trans)glycosidases"/>
    <property type="match status" value="3"/>
</dbReference>
<keyword evidence="16" id="KW-1185">Reference proteome</keyword>
<dbReference type="STRING" id="93625.A0A409VSI4"/>
<evidence type="ECO:0000256" key="9">
    <source>
        <dbReference type="ARBA" id="ARBA00023295"/>
    </source>
</evidence>
<keyword evidence="8 12" id="KW-0119">Carbohydrate metabolism</keyword>
<evidence type="ECO:0000313" key="15">
    <source>
        <dbReference type="EMBL" id="PPQ69193.1"/>
    </source>
</evidence>
<evidence type="ECO:0000256" key="7">
    <source>
        <dbReference type="ARBA" id="ARBA00022801"/>
    </source>
</evidence>
<dbReference type="InterPro" id="IPR017853">
    <property type="entry name" value="GH"/>
</dbReference>
<keyword evidence="9 12" id="KW-0326">Glycosidase</keyword>
<proteinExistence type="inferred from homology"/>
<evidence type="ECO:0000256" key="6">
    <source>
        <dbReference type="ARBA" id="ARBA00022651"/>
    </source>
</evidence>
<dbReference type="Proteomes" id="UP000283269">
    <property type="component" value="Unassembled WGS sequence"/>
</dbReference>
<dbReference type="EMBL" id="NHYD01003940">
    <property type="protein sequence ID" value="PPQ69193.1"/>
    <property type="molecule type" value="Genomic_DNA"/>
</dbReference>
<feature type="active site" description="Nucleophile" evidence="11">
    <location>
        <position position="567"/>
    </location>
</feature>
<evidence type="ECO:0000256" key="2">
    <source>
        <dbReference type="ARBA" id="ARBA00004613"/>
    </source>
</evidence>
<feature type="active site" description="Nucleophile" evidence="11">
    <location>
        <position position="903"/>
    </location>
</feature>
<dbReference type="OrthoDB" id="3055998at2759"/>
<gene>
    <name evidence="15" type="ORF">CVT25_006971</name>
</gene>
<keyword evidence="7 12" id="KW-0378">Hydrolase</keyword>
<name>A0A409VSI4_PSICY</name>
<dbReference type="GO" id="GO:0045493">
    <property type="term" value="P:xylan catabolic process"/>
    <property type="evidence" value="ECO:0007669"/>
    <property type="project" value="UniProtKB-KW"/>
</dbReference>
<dbReference type="PANTHER" id="PTHR31490:SF35">
    <property type="entry name" value="ENDO-1,4-BETA-XYLANASE"/>
    <property type="match status" value="1"/>
</dbReference>